<feature type="compositionally biased region" description="Basic and acidic residues" evidence="4">
    <location>
        <begin position="103"/>
        <end position="120"/>
    </location>
</feature>
<evidence type="ECO:0000259" key="6">
    <source>
        <dbReference type="Pfam" id="PF08100"/>
    </source>
</evidence>
<evidence type="ECO:0000256" key="4">
    <source>
        <dbReference type="SAM" id="MobiDB-lite"/>
    </source>
</evidence>
<dbReference type="EMBL" id="VBOW01000064">
    <property type="protein sequence ID" value="TMQ57428.1"/>
    <property type="molecule type" value="Genomic_DNA"/>
</dbReference>
<keyword evidence="3" id="KW-0949">S-adenosyl-L-methionine</keyword>
<dbReference type="AlphaFoldDB" id="A0A538T1B5"/>
<dbReference type="SUPFAM" id="SSF53335">
    <property type="entry name" value="S-adenosyl-L-methionine-dependent methyltransferases"/>
    <property type="match status" value="1"/>
</dbReference>
<feature type="region of interest" description="Disordered" evidence="4">
    <location>
        <begin position="138"/>
        <end position="196"/>
    </location>
</feature>
<dbReference type="GO" id="GO:0046983">
    <property type="term" value="F:protein dimerization activity"/>
    <property type="evidence" value="ECO:0007669"/>
    <property type="project" value="InterPro"/>
</dbReference>
<dbReference type="PANTHER" id="PTHR43712">
    <property type="entry name" value="PUTATIVE (AFU_ORTHOLOGUE AFUA_4G14580)-RELATED"/>
    <property type="match status" value="1"/>
</dbReference>
<feature type="domain" description="O-methyltransferase dimerisation" evidence="6">
    <location>
        <begin position="210"/>
        <end position="270"/>
    </location>
</feature>
<reference evidence="7 8" key="1">
    <citation type="journal article" date="2019" name="Nat. Microbiol.">
        <title>Mediterranean grassland soil C-N compound turnover is dependent on rainfall and depth, and is mediated by genomically divergent microorganisms.</title>
        <authorList>
            <person name="Diamond S."/>
            <person name="Andeer P.F."/>
            <person name="Li Z."/>
            <person name="Crits-Christoph A."/>
            <person name="Burstein D."/>
            <person name="Anantharaman K."/>
            <person name="Lane K.R."/>
            <person name="Thomas B.C."/>
            <person name="Pan C."/>
            <person name="Northen T.R."/>
            <person name="Banfield J.F."/>
        </authorList>
    </citation>
    <scope>NUCLEOTIDE SEQUENCE [LARGE SCALE GENOMIC DNA]</scope>
    <source>
        <strain evidence="7">WS_6</strain>
    </source>
</reference>
<dbReference type="Pfam" id="PF08100">
    <property type="entry name" value="Dimerisation"/>
    <property type="match status" value="1"/>
</dbReference>
<comment type="caution">
    <text evidence="7">The sequence shown here is derived from an EMBL/GenBank/DDBJ whole genome shotgun (WGS) entry which is preliminary data.</text>
</comment>
<dbReference type="InterPro" id="IPR001077">
    <property type="entry name" value="COMT_C"/>
</dbReference>
<dbReference type="PROSITE" id="PS51683">
    <property type="entry name" value="SAM_OMT_II"/>
    <property type="match status" value="1"/>
</dbReference>
<dbReference type="Gene3D" id="1.10.10.10">
    <property type="entry name" value="Winged helix-like DNA-binding domain superfamily/Winged helix DNA-binding domain"/>
    <property type="match status" value="1"/>
</dbReference>
<dbReference type="InterPro" id="IPR012967">
    <property type="entry name" value="COMT_dimerisation"/>
</dbReference>
<gene>
    <name evidence="7" type="ORF">E6K76_10440</name>
</gene>
<evidence type="ECO:0000256" key="2">
    <source>
        <dbReference type="ARBA" id="ARBA00022679"/>
    </source>
</evidence>
<dbReference type="Gene3D" id="3.40.50.150">
    <property type="entry name" value="Vaccinia Virus protein VP39"/>
    <property type="match status" value="1"/>
</dbReference>
<evidence type="ECO:0000313" key="7">
    <source>
        <dbReference type="EMBL" id="TMQ57428.1"/>
    </source>
</evidence>
<feature type="compositionally biased region" description="Basic residues" evidence="4">
    <location>
        <begin position="142"/>
        <end position="158"/>
    </location>
</feature>
<dbReference type="PANTHER" id="PTHR43712:SF2">
    <property type="entry name" value="O-METHYLTRANSFERASE CICE"/>
    <property type="match status" value="1"/>
</dbReference>
<dbReference type="CDD" id="cd02440">
    <property type="entry name" value="AdoMet_MTases"/>
    <property type="match status" value="1"/>
</dbReference>
<name>A0A538T1B5_UNCEI</name>
<evidence type="ECO:0000256" key="1">
    <source>
        <dbReference type="ARBA" id="ARBA00022603"/>
    </source>
</evidence>
<dbReference type="Proteomes" id="UP000316852">
    <property type="component" value="Unassembled WGS sequence"/>
</dbReference>
<dbReference type="InterPro" id="IPR016461">
    <property type="entry name" value="COMT-like"/>
</dbReference>
<keyword evidence="1 7" id="KW-0489">Methyltransferase</keyword>
<dbReference type="SUPFAM" id="SSF46785">
    <property type="entry name" value="Winged helix' DNA-binding domain"/>
    <property type="match status" value="1"/>
</dbReference>
<sequence length="532" mass="58276">MKPVKRTAHRAPRSDSDSQARVPSQRPFRSDRPEGPPPIRRGQQNDDPGGARRWPPPARPHAKPAWGKGPGGPRPHRPGKPGERDWSRRGSGGPPRPPRQPHPRAEHPRTGGKPVIKDHPQYGNRIPPEELEFLVQNQQRSPHLRGGRPQHAPLHRGPRPHERPGGRVGPPRPDRIRRPNRVGVQRAGEGPPRPIPAADESPVVLLRRTLYAYQASAALLAAHSLGIFPTIHQKPQIADDVARRCGADARGMERLLNALVGLGLLHKHGATYVLPRELAPFVVPGVDGDATGLLDLTSDLYRTWGDLARGVKEGVPLHRLSSDALLGGDPLKVRDYIRAVHTNSRQAARRLVEMAPLLPGSTLLDVGGGSGIFAAEYARATPDLKAILLDLAPTIEAAHEILTAEGLEDRITYRTGDYRQDPFPAPVDAVLLSNLMQTESEEVNKIILAKSREALRPGGTLLVHGMMNEPDETKPPEGTMFSLLMYVLFDHGRAYPAETISGWLTQAGFGIRFIRPLGPPLFSKLILATRLE</sequence>
<dbReference type="InterPro" id="IPR036388">
    <property type="entry name" value="WH-like_DNA-bd_sf"/>
</dbReference>
<organism evidence="7 8">
    <name type="scientific">Eiseniibacteriota bacterium</name>
    <dbReference type="NCBI Taxonomy" id="2212470"/>
    <lineage>
        <taxon>Bacteria</taxon>
        <taxon>Candidatus Eiseniibacteriota</taxon>
    </lineage>
</organism>
<evidence type="ECO:0000256" key="3">
    <source>
        <dbReference type="ARBA" id="ARBA00022691"/>
    </source>
</evidence>
<evidence type="ECO:0000259" key="5">
    <source>
        <dbReference type="Pfam" id="PF00891"/>
    </source>
</evidence>
<keyword evidence="2 7" id="KW-0808">Transferase</keyword>
<dbReference type="InterPro" id="IPR036390">
    <property type="entry name" value="WH_DNA-bd_sf"/>
</dbReference>
<accession>A0A538T1B5</accession>
<feature type="compositionally biased region" description="Basic residues" evidence="4">
    <location>
        <begin position="1"/>
        <end position="11"/>
    </location>
</feature>
<protein>
    <submittedName>
        <fullName evidence="7">Methyltransferase domain-containing protein</fullName>
    </submittedName>
</protein>
<dbReference type="GO" id="GO:0032259">
    <property type="term" value="P:methylation"/>
    <property type="evidence" value="ECO:0007669"/>
    <property type="project" value="UniProtKB-KW"/>
</dbReference>
<dbReference type="GO" id="GO:0008171">
    <property type="term" value="F:O-methyltransferase activity"/>
    <property type="evidence" value="ECO:0007669"/>
    <property type="project" value="InterPro"/>
</dbReference>
<evidence type="ECO:0000313" key="8">
    <source>
        <dbReference type="Proteomes" id="UP000316852"/>
    </source>
</evidence>
<feature type="region of interest" description="Disordered" evidence="4">
    <location>
        <begin position="1"/>
        <end position="125"/>
    </location>
</feature>
<proteinExistence type="predicted"/>
<dbReference type="InterPro" id="IPR029063">
    <property type="entry name" value="SAM-dependent_MTases_sf"/>
</dbReference>
<dbReference type="Pfam" id="PF00891">
    <property type="entry name" value="Methyltransf_2"/>
    <property type="match status" value="1"/>
</dbReference>
<feature type="domain" description="O-methyltransferase C-terminal" evidence="5">
    <location>
        <begin position="330"/>
        <end position="509"/>
    </location>
</feature>